<reference evidence="1 2" key="2">
    <citation type="submission" date="2007-04" db="EMBL/GenBank/DDBJ databases">
        <authorList>
            <person name="Fulton L."/>
            <person name="Clifton S."/>
            <person name="Fulton B."/>
            <person name="Xu J."/>
            <person name="Minx P."/>
            <person name="Mardis E.R."/>
            <person name="Wilson R.K."/>
        </authorList>
    </citation>
    <scope>NUCLEOTIDE SEQUENCE [LARGE SCALE GENOMIC DNA]</scope>
    <source>
        <strain evidence="2">ATCC 25986 / DSM 3979 / JCM 10188 / KCTC 3647 / NCTC 11838 / VPI 1003</strain>
    </source>
</reference>
<dbReference type="AlphaFoldDB" id="A4E8V1"/>
<dbReference type="EMBL" id="AAVN02000002">
    <property type="protein sequence ID" value="EBA40317.1"/>
    <property type="molecule type" value="Genomic_DNA"/>
</dbReference>
<sequence>MVVFLGGRHTQTGAFRINAKHPRNNRSPRAGHVSGSAAQKDALQALANRLGDVGQIGKDLFMALHVAHLDLADGKLVAAQD</sequence>
<gene>
    <name evidence="1" type="ORF">COLAER_00842</name>
</gene>
<reference evidence="1 2" key="1">
    <citation type="submission" date="2007-01" db="EMBL/GenBank/DDBJ databases">
        <title>Draft genome sequence of Collinsella aerofaciens (ATCC 25986).</title>
        <authorList>
            <person name="Sudarsanam P."/>
            <person name="Ley R."/>
            <person name="Guruge J."/>
            <person name="Turnbaugh P.J."/>
            <person name="Mahowald M."/>
            <person name="Liep D."/>
            <person name="Gordon J."/>
        </authorList>
    </citation>
    <scope>NUCLEOTIDE SEQUENCE [LARGE SCALE GENOMIC DNA]</scope>
    <source>
        <strain evidence="2">ATCC 25986 / DSM 3979 / JCM 10188 / KCTC 3647 / NCTC 11838 / VPI 1003</strain>
    </source>
</reference>
<comment type="caution">
    <text evidence="1">The sequence shown here is derived from an EMBL/GenBank/DDBJ whole genome shotgun (WGS) entry which is preliminary data.</text>
</comment>
<evidence type="ECO:0000313" key="2">
    <source>
        <dbReference type="Proteomes" id="UP000002979"/>
    </source>
</evidence>
<evidence type="ECO:0000313" key="1">
    <source>
        <dbReference type="EMBL" id="EBA40317.1"/>
    </source>
</evidence>
<name>A4E8V1_COLAA</name>
<protein>
    <submittedName>
        <fullName evidence="1">Uncharacterized protein</fullName>
    </submittedName>
</protein>
<accession>A4E8V1</accession>
<dbReference type="Proteomes" id="UP000002979">
    <property type="component" value="Unassembled WGS sequence"/>
</dbReference>
<proteinExistence type="predicted"/>
<organism evidence="1 2">
    <name type="scientific">Collinsella aerofaciens (strain ATCC 25986 / DSM 3979 / JCM 10188 / KCTC 3647 / NCTC 11838 / VPI 1003)</name>
    <dbReference type="NCBI Taxonomy" id="411903"/>
    <lineage>
        <taxon>Bacteria</taxon>
        <taxon>Bacillati</taxon>
        <taxon>Actinomycetota</taxon>
        <taxon>Coriobacteriia</taxon>
        <taxon>Coriobacteriales</taxon>
        <taxon>Coriobacteriaceae</taxon>
        <taxon>Collinsella</taxon>
    </lineage>
</organism>